<gene>
    <name evidence="1" type="ORF">LCGC14_2743570</name>
</gene>
<accession>A0A0F9BCQ6</accession>
<dbReference type="EMBL" id="LAZR01049969">
    <property type="protein sequence ID" value="KKK88399.1"/>
    <property type="molecule type" value="Genomic_DNA"/>
</dbReference>
<organism evidence="1">
    <name type="scientific">marine sediment metagenome</name>
    <dbReference type="NCBI Taxonomy" id="412755"/>
    <lineage>
        <taxon>unclassified sequences</taxon>
        <taxon>metagenomes</taxon>
        <taxon>ecological metagenomes</taxon>
    </lineage>
</organism>
<comment type="caution">
    <text evidence="1">The sequence shown here is derived from an EMBL/GenBank/DDBJ whole genome shotgun (WGS) entry which is preliminary data.</text>
</comment>
<sequence length="367" mass="39279">RTLSIDVKTFNGTVAQSIDNVSRLFPKLEEGSDISIALAQAFTLAGVDGNKLVEDVIAQQAKLAEDIDKKSKKIAESFNNAFDLASEYSHGFVTNAGEDINTLTAEYSRGGKEIVASMSTMLGQGTDETERNAQERAKILLGMDQSTFEVSLIGLTKAEEDKERIMEKFTQKRIKLDKQLAEDLITKPEFDIEKTNLGLLETDELTESAADNAENMAKANAAAAAAAGRLAGALLRGEDAGKALLGVAVQLAATLIGGPFGSFVGALFDNPIHDAMLRNKSTTATQDVMKENRRRAGFVAEGQAAAIRSEGGGGGSTVSMGDFNFIIQGSADSSTVEEIRVVLRDELPQMIKDGEVQLTTTERLHGR</sequence>
<evidence type="ECO:0000313" key="1">
    <source>
        <dbReference type="EMBL" id="KKK88399.1"/>
    </source>
</evidence>
<dbReference type="AlphaFoldDB" id="A0A0F9BCQ6"/>
<reference evidence="1" key="1">
    <citation type="journal article" date="2015" name="Nature">
        <title>Complex archaea that bridge the gap between prokaryotes and eukaryotes.</title>
        <authorList>
            <person name="Spang A."/>
            <person name="Saw J.H."/>
            <person name="Jorgensen S.L."/>
            <person name="Zaremba-Niedzwiedzka K."/>
            <person name="Martijn J."/>
            <person name="Lind A.E."/>
            <person name="van Eijk R."/>
            <person name="Schleper C."/>
            <person name="Guy L."/>
            <person name="Ettema T.J."/>
        </authorList>
    </citation>
    <scope>NUCLEOTIDE SEQUENCE</scope>
</reference>
<name>A0A0F9BCQ6_9ZZZZ</name>
<feature type="non-terminal residue" evidence="1">
    <location>
        <position position="1"/>
    </location>
</feature>
<proteinExistence type="predicted"/>
<protein>
    <submittedName>
        <fullName evidence="1">Uncharacterized protein</fullName>
    </submittedName>
</protein>